<dbReference type="RefSeq" id="WP_281927989.1">
    <property type="nucleotide sequence ID" value="NZ_AP027142.1"/>
</dbReference>
<dbReference type="SFLD" id="SFLDG01136">
    <property type="entry name" value="C1.6:_Phosphoserine_Phosphatas"/>
    <property type="match status" value="1"/>
</dbReference>
<dbReference type="SFLD" id="SFLDF00029">
    <property type="entry name" value="phosphoserine_phosphatase"/>
    <property type="match status" value="1"/>
</dbReference>
<evidence type="ECO:0000256" key="4">
    <source>
        <dbReference type="ARBA" id="ARBA00012640"/>
    </source>
</evidence>
<proteinExistence type="inferred from homology"/>
<evidence type="ECO:0000256" key="13">
    <source>
        <dbReference type="ARBA" id="ARBA00048523"/>
    </source>
</evidence>
<dbReference type="PANTHER" id="PTHR43344:SF2">
    <property type="entry name" value="PHOSPHOSERINE PHOSPHATASE"/>
    <property type="match status" value="1"/>
</dbReference>
<comment type="catalytic activity">
    <reaction evidence="13">
        <text>O-phospho-D-serine + H2O = D-serine + phosphate</text>
        <dbReference type="Rhea" id="RHEA:24873"/>
        <dbReference type="ChEBI" id="CHEBI:15377"/>
        <dbReference type="ChEBI" id="CHEBI:35247"/>
        <dbReference type="ChEBI" id="CHEBI:43474"/>
        <dbReference type="ChEBI" id="CHEBI:58680"/>
        <dbReference type="EC" id="3.1.3.3"/>
    </reaction>
</comment>
<dbReference type="EMBL" id="AP027142">
    <property type="protein sequence ID" value="BDV34725.1"/>
    <property type="molecule type" value="Genomic_DNA"/>
</dbReference>
<organism evidence="14 15">
    <name type="scientific">Methylocystis iwaonis</name>
    <dbReference type="NCBI Taxonomy" id="2885079"/>
    <lineage>
        <taxon>Bacteria</taxon>
        <taxon>Pseudomonadati</taxon>
        <taxon>Pseudomonadota</taxon>
        <taxon>Alphaproteobacteria</taxon>
        <taxon>Hyphomicrobiales</taxon>
        <taxon>Methylocystaceae</taxon>
        <taxon>Methylocystis</taxon>
    </lineage>
</organism>
<dbReference type="EC" id="3.1.3.3" evidence="4"/>
<comment type="catalytic activity">
    <reaction evidence="12">
        <text>O-phospho-L-serine + H2O = L-serine + phosphate</text>
        <dbReference type="Rhea" id="RHEA:21208"/>
        <dbReference type="ChEBI" id="CHEBI:15377"/>
        <dbReference type="ChEBI" id="CHEBI:33384"/>
        <dbReference type="ChEBI" id="CHEBI:43474"/>
        <dbReference type="ChEBI" id="CHEBI:57524"/>
        <dbReference type="EC" id="3.1.3.3"/>
    </reaction>
</comment>
<evidence type="ECO:0000313" key="14">
    <source>
        <dbReference type="EMBL" id="BDV34725.1"/>
    </source>
</evidence>
<protein>
    <recommendedName>
        <fullName evidence="5">Phosphoserine phosphatase</fullName>
        <ecNumber evidence="4">3.1.3.3</ecNumber>
    </recommendedName>
    <alternativeName>
        <fullName evidence="11">O-phosphoserine phosphohydrolase</fullName>
    </alternativeName>
</protein>
<evidence type="ECO:0000256" key="8">
    <source>
        <dbReference type="ARBA" id="ARBA00022801"/>
    </source>
</evidence>
<dbReference type="InterPro" id="IPR023214">
    <property type="entry name" value="HAD_sf"/>
</dbReference>
<accession>A0ABN6VG99</accession>
<evidence type="ECO:0000256" key="12">
    <source>
        <dbReference type="ARBA" id="ARBA00048138"/>
    </source>
</evidence>
<keyword evidence="6" id="KW-0028">Amino-acid biosynthesis</keyword>
<evidence type="ECO:0000256" key="6">
    <source>
        <dbReference type="ARBA" id="ARBA00022605"/>
    </source>
</evidence>
<comment type="cofactor">
    <cofactor evidence="1">
        <name>Mg(2+)</name>
        <dbReference type="ChEBI" id="CHEBI:18420"/>
    </cofactor>
</comment>
<evidence type="ECO:0000256" key="10">
    <source>
        <dbReference type="ARBA" id="ARBA00023299"/>
    </source>
</evidence>
<evidence type="ECO:0000256" key="7">
    <source>
        <dbReference type="ARBA" id="ARBA00022723"/>
    </source>
</evidence>
<comment type="pathway">
    <text evidence="2">Amino-acid biosynthesis; L-serine biosynthesis; L-serine from 3-phospho-D-glycerate: step 3/3.</text>
</comment>
<evidence type="ECO:0000256" key="3">
    <source>
        <dbReference type="ARBA" id="ARBA00009184"/>
    </source>
</evidence>
<dbReference type="SUPFAM" id="SSF56784">
    <property type="entry name" value="HAD-like"/>
    <property type="match status" value="1"/>
</dbReference>
<dbReference type="InterPro" id="IPR050582">
    <property type="entry name" value="HAD-like_SerB"/>
</dbReference>
<dbReference type="InterPro" id="IPR036412">
    <property type="entry name" value="HAD-like_sf"/>
</dbReference>
<dbReference type="Pfam" id="PF12710">
    <property type="entry name" value="HAD"/>
    <property type="match status" value="1"/>
</dbReference>
<gene>
    <name evidence="14" type="primary">serB</name>
    <name evidence="14" type="ORF">SS37A_22540</name>
</gene>
<name>A0ABN6VG99_9HYPH</name>
<evidence type="ECO:0000256" key="1">
    <source>
        <dbReference type="ARBA" id="ARBA00001946"/>
    </source>
</evidence>
<evidence type="ECO:0000256" key="5">
    <source>
        <dbReference type="ARBA" id="ARBA00015196"/>
    </source>
</evidence>
<keyword evidence="9" id="KW-0460">Magnesium</keyword>
<dbReference type="PANTHER" id="PTHR43344">
    <property type="entry name" value="PHOSPHOSERINE PHOSPHATASE"/>
    <property type="match status" value="1"/>
</dbReference>
<dbReference type="NCBIfam" id="TIGR00338">
    <property type="entry name" value="serB"/>
    <property type="match status" value="1"/>
</dbReference>
<evidence type="ECO:0000313" key="15">
    <source>
        <dbReference type="Proteomes" id="UP001317629"/>
    </source>
</evidence>
<comment type="similarity">
    <text evidence="3">Belongs to the HAD-like hydrolase superfamily. SerB family.</text>
</comment>
<evidence type="ECO:0000256" key="2">
    <source>
        <dbReference type="ARBA" id="ARBA00005135"/>
    </source>
</evidence>
<dbReference type="InterPro" id="IPR004469">
    <property type="entry name" value="PSP"/>
</dbReference>
<evidence type="ECO:0000256" key="11">
    <source>
        <dbReference type="ARBA" id="ARBA00031693"/>
    </source>
</evidence>
<keyword evidence="8" id="KW-0378">Hydrolase</keyword>
<evidence type="ECO:0000256" key="9">
    <source>
        <dbReference type="ARBA" id="ARBA00022842"/>
    </source>
</evidence>
<reference evidence="14 15" key="1">
    <citation type="journal article" date="2023" name="Int. J. Syst. Evol. Microbiol.">
        <title>Methylocystis iwaonis sp. nov., a type II methane-oxidizing bacterium from surface soil of a rice paddy field in Japan, and emended description of the genus Methylocystis (ex Whittenbury et al. 1970) Bowman et al. 1993.</title>
        <authorList>
            <person name="Kaise H."/>
            <person name="Sawadogo J.B."/>
            <person name="Alam M.S."/>
            <person name="Ueno C."/>
            <person name="Dianou D."/>
            <person name="Shinjo R."/>
            <person name="Asakawa S."/>
        </authorList>
    </citation>
    <scope>NUCLEOTIDE SEQUENCE [LARGE SCALE GENOMIC DNA]</scope>
    <source>
        <strain evidence="14 15">SS37A-Re</strain>
    </source>
</reference>
<dbReference type="Gene3D" id="3.40.50.1000">
    <property type="entry name" value="HAD superfamily/HAD-like"/>
    <property type="match status" value="1"/>
</dbReference>
<keyword evidence="10" id="KW-0718">Serine biosynthesis</keyword>
<keyword evidence="15" id="KW-1185">Reference proteome</keyword>
<dbReference type="SFLD" id="SFLDG01137">
    <property type="entry name" value="C1.6.1:_Phosphoserine_Phosphat"/>
    <property type="match status" value="1"/>
</dbReference>
<dbReference type="Proteomes" id="UP001317629">
    <property type="component" value="Chromosome"/>
</dbReference>
<keyword evidence="7" id="KW-0479">Metal-binding</keyword>
<sequence length="308" mass="32530">MSDSQGLQAGGESSAGIVATFVAGHGVALTEAVVRRALREAGLSDRTLDWLAPDIAADVFLDAQDPDVARARLQAALAGEAIDVVVQPAEGRRKRLLVADMDSTMIEQECIDELAGLIGIRARIAAITERAMAGELNFQAALKERVALLAGVTLDQIATIVARITLTPGARALVQTMRAHGAHTALVTGGFTQFTAPVAARIGFDETFANRLEIVERALTGAVIEPVQGREGKRAALVSLRERLGLASVATLAIGDGANDLDMLREAGLGVAYHAKPKVADVAAARINYADLTALLYAQGYRRNDFRE</sequence>
<dbReference type="SFLD" id="SFLDS00003">
    <property type="entry name" value="Haloacid_Dehalogenase"/>
    <property type="match status" value="1"/>
</dbReference>
<dbReference type="NCBIfam" id="TIGR01488">
    <property type="entry name" value="HAD-SF-IB"/>
    <property type="match status" value="1"/>
</dbReference>